<dbReference type="Proteomes" id="UP000826195">
    <property type="component" value="Unassembled WGS sequence"/>
</dbReference>
<evidence type="ECO:0000313" key="4">
    <source>
        <dbReference type="Proteomes" id="UP000826195"/>
    </source>
</evidence>
<dbReference type="AlphaFoldDB" id="A0AAV7IIV4"/>
<dbReference type="SUPFAM" id="SSF46689">
    <property type="entry name" value="Homeodomain-like"/>
    <property type="match status" value="1"/>
</dbReference>
<dbReference type="InterPro" id="IPR007889">
    <property type="entry name" value="HTH_Psq"/>
</dbReference>
<evidence type="ECO:0000259" key="2">
    <source>
        <dbReference type="Pfam" id="PF05225"/>
    </source>
</evidence>
<dbReference type="Gene3D" id="1.10.10.60">
    <property type="entry name" value="Homeodomain-like"/>
    <property type="match status" value="1"/>
</dbReference>
<dbReference type="Pfam" id="PF05225">
    <property type="entry name" value="HTH_psq"/>
    <property type="match status" value="1"/>
</dbReference>
<reference evidence="3 4" key="1">
    <citation type="journal article" date="2021" name="J. Hered.">
        <title>A chromosome-level genome assembly of the parasitoid wasp, Cotesia glomerata (Hymenoptera: Braconidae).</title>
        <authorList>
            <person name="Pinto B.J."/>
            <person name="Weis J.J."/>
            <person name="Gamble T."/>
            <person name="Ode P.J."/>
            <person name="Paul R."/>
            <person name="Zaspel J.M."/>
        </authorList>
    </citation>
    <scope>NUCLEOTIDE SEQUENCE [LARGE SCALE GENOMIC DNA]</scope>
    <source>
        <strain evidence="3">CgM1</strain>
    </source>
</reference>
<proteinExistence type="predicted"/>
<accession>A0AAV7IIV4</accession>
<dbReference type="EMBL" id="JAHXZJ010001119">
    <property type="protein sequence ID" value="KAH0553739.1"/>
    <property type="molecule type" value="Genomic_DNA"/>
</dbReference>
<gene>
    <name evidence="3" type="ORF">KQX54_003842</name>
</gene>
<evidence type="ECO:0000313" key="3">
    <source>
        <dbReference type="EMBL" id="KAH0553739.1"/>
    </source>
</evidence>
<organism evidence="3 4">
    <name type="scientific">Cotesia glomerata</name>
    <name type="common">Lepidopteran parasitic wasp</name>
    <name type="synonym">Apanteles glomeratus</name>
    <dbReference type="NCBI Taxonomy" id="32391"/>
    <lineage>
        <taxon>Eukaryota</taxon>
        <taxon>Metazoa</taxon>
        <taxon>Ecdysozoa</taxon>
        <taxon>Arthropoda</taxon>
        <taxon>Hexapoda</taxon>
        <taxon>Insecta</taxon>
        <taxon>Pterygota</taxon>
        <taxon>Neoptera</taxon>
        <taxon>Endopterygota</taxon>
        <taxon>Hymenoptera</taxon>
        <taxon>Apocrita</taxon>
        <taxon>Ichneumonoidea</taxon>
        <taxon>Braconidae</taxon>
        <taxon>Microgastrinae</taxon>
        <taxon>Cotesia</taxon>
    </lineage>
</organism>
<dbReference type="GO" id="GO:0005634">
    <property type="term" value="C:nucleus"/>
    <property type="evidence" value="ECO:0007669"/>
    <property type="project" value="UniProtKB-SubCell"/>
</dbReference>
<keyword evidence="4" id="KW-1185">Reference proteome</keyword>
<evidence type="ECO:0000256" key="1">
    <source>
        <dbReference type="ARBA" id="ARBA00004123"/>
    </source>
</evidence>
<dbReference type="InterPro" id="IPR009057">
    <property type="entry name" value="Homeodomain-like_sf"/>
</dbReference>
<name>A0AAV7IIV4_COTGL</name>
<dbReference type="GO" id="GO:0003677">
    <property type="term" value="F:DNA binding"/>
    <property type="evidence" value="ECO:0007669"/>
    <property type="project" value="InterPro"/>
</dbReference>
<comment type="caution">
    <text evidence="3">The sequence shown here is derived from an EMBL/GenBank/DDBJ whole genome shotgun (WGS) entry which is preliminary data.</text>
</comment>
<feature type="domain" description="HTH psq-type" evidence="2">
    <location>
        <begin position="59"/>
        <end position="96"/>
    </location>
</feature>
<comment type="subcellular location">
    <subcellularLocation>
        <location evidence="1">Nucleus</location>
    </subcellularLocation>
</comment>
<sequence>MFQERGSSGKASKTEASADLQARLDALIIRRWRAVHSVITRATGEMPRRRYTKVRDQKQLQWAMDAVVQGVMSLRSAERTFNIPRTTLQRYIKQGIPSFQFKKMEYDFH</sequence>
<protein>
    <recommendedName>
        <fullName evidence="2">HTH psq-type domain-containing protein</fullName>
    </recommendedName>
</protein>